<gene>
    <name evidence="5" type="ORF">Ctob_009499</name>
</gene>
<organism evidence="5 6">
    <name type="scientific">Chrysochromulina tobinii</name>
    <dbReference type="NCBI Taxonomy" id="1460289"/>
    <lineage>
        <taxon>Eukaryota</taxon>
        <taxon>Haptista</taxon>
        <taxon>Haptophyta</taxon>
        <taxon>Prymnesiophyceae</taxon>
        <taxon>Prymnesiales</taxon>
        <taxon>Chrysochromulinaceae</taxon>
        <taxon>Chrysochromulina</taxon>
    </lineage>
</organism>
<keyword evidence="3" id="KW-0677">Repeat</keyword>
<protein>
    <submittedName>
        <fullName evidence="5">Uncharacterized protein</fullName>
    </submittedName>
</protein>
<dbReference type="GO" id="GO:0005096">
    <property type="term" value="F:GTPase activator activity"/>
    <property type="evidence" value="ECO:0007669"/>
    <property type="project" value="UniProtKB-KW"/>
</dbReference>
<dbReference type="GO" id="GO:0048471">
    <property type="term" value="C:perinuclear region of cytoplasm"/>
    <property type="evidence" value="ECO:0007669"/>
    <property type="project" value="TreeGrafter"/>
</dbReference>
<dbReference type="EMBL" id="JWZX01003173">
    <property type="protein sequence ID" value="KOO23632.1"/>
    <property type="molecule type" value="Genomic_DNA"/>
</dbReference>
<evidence type="ECO:0000256" key="3">
    <source>
        <dbReference type="ARBA" id="ARBA00022737"/>
    </source>
</evidence>
<dbReference type="GO" id="GO:0031267">
    <property type="term" value="F:small GTPase binding"/>
    <property type="evidence" value="ECO:0007669"/>
    <property type="project" value="TreeGrafter"/>
</dbReference>
<dbReference type="GO" id="GO:0005829">
    <property type="term" value="C:cytosol"/>
    <property type="evidence" value="ECO:0007669"/>
    <property type="project" value="TreeGrafter"/>
</dbReference>
<evidence type="ECO:0000313" key="5">
    <source>
        <dbReference type="EMBL" id="KOO23632.1"/>
    </source>
</evidence>
<keyword evidence="1" id="KW-0343">GTPase activation</keyword>
<name>A0A0M0JB98_9EUKA</name>
<feature type="region of interest" description="Disordered" evidence="4">
    <location>
        <begin position="373"/>
        <end position="427"/>
    </location>
</feature>
<proteinExistence type="predicted"/>
<comment type="caution">
    <text evidence="5">The sequence shown here is derived from an EMBL/GenBank/DDBJ whole genome shotgun (WGS) entry which is preliminary data.</text>
</comment>
<dbReference type="SMART" id="SM00368">
    <property type="entry name" value="LRR_RI"/>
    <property type="match status" value="2"/>
</dbReference>
<feature type="compositionally biased region" description="Polar residues" evidence="4">
    <location>
        <begin position="285"/>
        <end position="296"/>
    </location>
</feature>
<keyword evidence="6" id="KW-1185">Reference proteome</keyword>
<evidence type="ECO:0000256" key="2">
    <source>
        <dbReference type="ARBA" id="ARBA00022614"/>
    </source>
</evidence>
<feature type="compositionally biased region" description="Basic and acidic residues" evidence="4">
    <location>
        <begin position="297"/>
        <end position="313"/>
    </location>
</feature>
<reference evidence="6" key="1">
    <citation type="journal article" date="2015" name="PLoS Genet.">
        <title>Genome Sequence and Transcriptome Analyses of Chrysochromulina tobin: Metabolic Tools for Enhanced Algal Fitness in the Prominent Order Prymnesiales (Haptophyceae).</title>
        <authorList>
            <person name="Hovde B.T."/>
            <person name="Deodato C.R."/>
            <person name="Hunsperger H.M."/>
            <person name="Ryken S.A."/>
            <person name="Yost W."/>
            <person name="Jha R.K."/>
            <person name="Patterson J."/>
            <person name="Monnat R.J. Jr."/>
            <person name="Barlow S.B."/>
            <person name="Starkenburg S.R."/>
            <person name="Cattolico R.A."/>
        </authorList>
    </citation>
    <scope>NUCLEOTIDE SEQUENCE</scope>
    <source>
        <strain evidence="6">CCMP291</strain>
    </source>
</reference>
<evidence type="ECO:0000313" key="6">
    <source>
        <dbReference type="Proteomes" id="UP000037460"/>
    </source>
</evidence>
<accession>A0A0M0JB98</accession>
<dbReference type="GO" id="GO:0006913">
    <property type="term" value="P:nucleocytoplasmic transport"/>
    <property type="evidence" value="ECO:0007669"/>
    <property type="project" value="TreeGrafter"/>
</dbReference>
<keyword evidence="2" id="KW-0433">Leucine-rich repeat</keyword>
<dbReference type="PANTHER" id="PTHR24113:SF12">
    <property type="entry name" value="RAN GTPASE-ACTIVATING PROTEIN 1"/>
    <property type="match status" value="1"/>
</dbReference>
<dbReference type="PANTHER" id="PTHR24113">
    <property type="entry name" value="RAN GTPASE-ACTIVATING PROTEIN 1"/>
    <property type="match status" value="1"/>
</dbReference>
<dbReference type="AlphaFoldDB" id="A0A0M0JB98"/>
<evidence type="ECO:0000256" key="4">
    <source>
        <dbReference type="SAM" id="MobiDB-lite"/>
    </source>
</evidence>
<dbReference type="InterPro" id="IPR032675">
    <property type="entry name" value="LRR_dom_sf"/>
</dbReference>
<dbReference type="SUPFAM" id="SSF52047">
    <property type="entry name" value="RNI-like"/>
    <property type="match status" value="1"/>
</dbReference>
<feature type="region of interest" description="Disordered" evidence="4">
    <location>
        <begin position="280"/>
        <end position="348"/>
    </location>
</feature>
<dbReference type="Proteomes" id="UP000037460">
    <property type="component" value="Unassembled WGS sequence"/>
</dbReference>
<dbReference type="InterPro" id="IPR027038">
    <property type="entry name" value="RanGap"/>
</dbReference>
<dbReference type="Gene3D" id="3.80.10.10">
    <property type="entry name" value="Ribonuclease Inhibitor"/>
    <property type="match status" value="1"/>
</dbReference>
<sequence>MALALVIIAAAGWYGGGGLLRCVMGPTLPKLMPPSQPPPTDGHTGLSWLAECLGVRSQAGSAQLEESIGRLAELRHMWLTDVDDDAAYALAEALQPGRARRLEMLRMGKDVYADGCAAIAEALGRGGAIGDALRDGAAPALENLWLGGNLIGDYGAEALAQAITPRVGFTARGLPTGCAHRLRRLGLYSNAIGDTGALALARAIEARHEFRHRLRAERTYDVEGGADGAEGVDGGLAVLTVMLFGHQVSDEATMQAILRVEDLGAQIGGDRIELFSPREEAQAGWSHTSSLNASRDPSNEPSRDASPARDASRRPSNAPSRHPSRPGSEPSSPKRVSSPGARGSWSSPVSANISAGHFDGSYEYLQLPRATAEGEAAPTGYEYHLPQPQQLPPPHTDPAYGGVSGPPSRERTGDPSFSRFGSGSEMY</sequence>
<dbReference type="GO" id="GO:0005634">
    <property type="term" value="C:nucleus"/>
    <property type="evidence" value="ECO:0007669"/>
    <property type="project" value="TreeGrafter"/>
</dbReference>
<evidence type="ECO:0000256" key="1">
    <source>
        <dbReference type="ARBA" id="ARBA00022468"/>
    </source>
</evidence>